<feature type="region of interest" description="Disordered" evidence="1">
    <location>
        <begin position="48"/>
        <end position="90"/>
    </location>
</feature>
<keyword evidence="3" id="KW-1185">Reference proteome</keyword>
<accession>A0A834P4E4</accession>
<gene>
    <name evidence="2" type="ORF">H0235_007261</name>
</gene>
<name>A0A834P4E4_VESPE</name>
<proteinExistence type="predicted"/>
<feature type="compositionally biased region" description="Basic residues" evidence="1">
    <location>
        <begin position="48"/>
        <end position="65"/>
    </location>
</feature>
<dbReference type="EMBL" id="JACSDY010000005">
    <property type="protein sequence ID" value="KAF7427567.1"/>
    <property type="molecule type" value="Genomic_DNA"/>
</dbReference>
<feature type="region of interest" description="Disordered" evidence="1">
    <location>
        <begin position="1"/>
        <end position="22"/>
    </location>
</feature>
<protein>
    <submittedName>
        <fullName evidence="2">Uncharacterized protein</fullName>
    </submittedName>
</protein>
<evidence type="ECO:0000256" key="1">
    <source>
        <dbReference type="SAM" id="MobiDB-lite"/>
    </source>
</evidence>
<sequence>MNESLSYKAYPSLRPNSSQKTFAQGTLVSICESSSKEIVDIENEIKNRQRTRSEKKKKKKKKKITNKLQRSRAPSEAHPLWHRSKKDPSG</sequence>
<dbReference type="Proteomes" id="UP000600918">
    <property type="component" value="Unassembled WGS sequence"/>
</dbReference>
<dbReference type="AlphaFoldDB" id="A0A834P4E4"/>
<evidence type="ECO:0000313" key="2">
    <source>
        <dbReference type="EMBL" id="KAF7427567.1"/>
    </source>
</evidence>
<evidence type="ECO:0000313" key="3">
    <source>
        <dbReference type="Proteomes" id="UP000600918"/>
    </source>
</evidence>
<comment type="caution">
    <text evidence="2">The sequence shown here is derived from an EMBL/GenBank/DDBJ whole genome shotgun (WGS) entry which is preliminary data.</text>
</comment>
<feature type="compositionally biased region" description="Basic residues" evidence="1">
    <location>
        <begin position="80"/>
        <end position="90"/>
    </location>
</feature>
<reference evidence="2" key="1">
    <citation type="journal article" date="2020" name="G3 (Bethesda)">
        <title>High-Quality Assemblies for Three Invasive Social Wasps from the &lt;i&gt;Vespula&lt;/i&gt; Genus.</title>
        <authorList>
            <person name="Harrop T.W.R."/>
            <person name="Guhlin J."/>
            <person name="McLaughlin G.M."/>
            <person name="Permina E."/>
            <person name="Stockwell P."/>
            <person name="Gilligan J."/>
            <person name="Le Lec M.F."/>
            <person name="Gruber M.A.M."/>
            <person name="Quinn O."/>
            <person name="Lovegrove M."/>
            <person name="Duncan E.J."/>
            <person name="Remnant E.J."/>
            <person name="Van Eeckhoven J."/>
            <person name="Graham B."/>
            <person name="Knapp R.A."/>
            <person name="Langford K.W."/>
            <person name="Kronenberg Z."/>
            <person name="Press M.O."/>
            <person name="Eacker S.M."/>
            <person name="Wilson-Rankin E.E."/>
            <person name="Purcell J."/>
            <person name="Lester P.J."/>
            <person name="Dearden P.K."/>
        </authorList>
    </citation>
    <scope>NUCLEOTIDE SEQUENCE</scope>
    <source>
        <strain evidence="2">Volc-1</strain>
    </source>
</reference>
<organism evidence="2 3">
    <name type="scientific">Vespula pensylvanica</name>
    <name type="common">Western yellow jacket</name>
    <name type="synonym">Wasp</name>
    <dbReference type="NCBI Taxonomy" id="30213"/>
    <lineage>
        <taxon>Eukaryota</taxon>
        <taxon>Metazoa</taxon>
        <taxon>Ecdysozoa</taxon>
        <taxon>Arthropoda</taxon>
        <taxon>Hexapoda</taxon>
        <taxon>Insecta</taxon>
        <taxon>Pterygota</taxon>
        <taxon>Neoptera</taxon>
        <taxon>Endopterygota</taxon>
        <taxon>Hymenoptera</taxon>
        <taxon>Apocrita</taxon>
        <taxon>Aculeata</taxon>
        <taxon>Vespoidea</taxon>
        <taxon>Vespidae</taxon>
        <taxon>Vespinae</taxon>
        <taxon>Vespula</taxon>
    </lineage>
</organism>